<evidence type="ECO:0000313" key="2">
    <source>
        <dbReference type="Proteomes" id="UP000245634"/>
    </source>
</evidence>
<gene>
    <name evidence="1" type="ORF">C7459_11479</name>
</gene>
<accession>A0A316D5J1</accession>
<proteinExistence type="predicted"/>
<dbReference type="Proteomes" id="UP000245634">
    <property type="component" value="Unassembled WGS sequence"/>
</dbReference>
<keyword evidence="2" id="KW-1185">Reference proteome</keyword>
<sequence>MDGFFRMWGRENIRYPEQLSLQDKSTSSLPPYENSRYRLILKDKIA</sequence>
<dbReference type="AlphaFoldDB" id="A0A316D5J1"/>
<dbReference type="EMBL" id="QGGL01000014">
    <property type="protein sequence ID" value="PWK09013.1"/>
    <property type="molecule type" value="Genomic_DNA"/>
</dbReference>
<reference evidence="1 2" key="1">
    <citation type="submission" date="2018-05" db="EMBL/GenBank/DDBJ databases">
        <title>Genomic Encyclopedia of Type Strains, Phase IV (KMG-IV): sequencing the most valuable type-strain genomes for metagenomic binning, comparative biology and taxonomic classification.</title>
        <authorList>
            <person name="Goeker M."/>
        </authorList>
    </citation>
    <scope>NUCLEOTIDE SEQUENCE [LARGE SCALE GENOMIC DNA]</scope>
    <source>
        <strain evidence="1 2">DSM 18773</strain>
    </source>
</reference>
<organism evidence="1 2">
    <name type="scientific">Tumebacillus permanentifrigoris</name>
    <dbReference type="NCBI Taxonomy" id="378543"/>
    <lineage>
        <taxon>Bacteria</taxon>
        <taxon>Bacillati</taxon>
        <taxon>Bacillota</taxon>
        <taxon>Bacilli</taxon>
        <taxon>Bacillales</taxon>
        <taxon>Alicyclobacillaceae</taxon>
        <taxon>Tumebacillus</taxon>
    </lineage>
</organism>
<comment type="caution">
    <text evidence="1">The sequence shown here is derived from an EMBL/GenBank/DDBJ whole genome shotgun (WGS) entry which is preliminary data.</text>
</comment>
<evidence type="ECO:0000313" key="1">
    <source>
        <dbReference type="EMBL" id="PWK09013.1"/>
    </source>
</evidence>
<name>A0A316D5J1_9BACL</name>
<protein>
    <submittedName>
        <fullName evidence="1">Uncharacterized protein</fullName>
    </submittedName>
</protein>